<keyword evidence="3" id="KW-0560">Oxidoreductase</keyword>
<proteinExistence type="predicted"/>
<dbReference type="GO" id="GO:0050661">
    <property type="term" value="F:NADP binding"/>
    <property type="evidence" value="ECO:0007669"/>
    <property type="project" value="InterPro"/>
</dbReference>
<accession>A0A9W9ADF9</accession>
<evidence type="ECO:0000256" key="2">
    <source>
        <dbReference type="ARBA" id="ARBA00022827"/>
    </source>
</evidence>
<dbReference type="AlphaFoldDB" id="A0A9W9ADF9"/>
<dbReference type="OrthoDB" id="74360at2759"/>
<dbReference type="PANTHER" id="PTHR43539">
    <property type="entry name" value="FLAVIN-BINDING MONOOXYGENASE-LIKE PROTEIN (AFU_ORTHOLOGUE AFUA_4G09220)"/>
    <property type="match status" value="1"/>
</dbReference>
<dbReference type="Gene3D" id="3.50.50.60">
    <property type="entry name" value="FAD/NAD(P)-binding domain"/>
    <property type="match status" value="1"/>
</dbReference>
<comment type="caution">
    <text evidence="4">The sequence shown here is derived from an EMBL/GenBank/DDBJ whole genome shotgun (WGS) entry which is preliminary data.</text>
</comment>
<protein>
    <submittedName>
        <fullName evidence="4">FAD/NAD-P-binding domain-containing protein</fullName>
    </submittedName>
</protein>
<dbReference type="InterPro" id="IPR036188">
    <property type="entry name" value="FAD/NAD-bd_sf"/>
</dbReference>
<dbReference type="GO" id="GO:0050660">
    <property type="term" value="F:flavin adenine dinucleotide binding"/>
    <property type="evidence" value="ECO:0007669"/>
    <property type="project" value="InterPro"/>
</dbReference>
<keyword evidence="2" id="KW-0274">FAD</keyword>
<dbReference type="PRINTS" id="PR00411">
    <property type="entry name" value="PNDRDTASEI"/>
</dbReference>
<evidence type="ECO:0000313" key="4">
    <source>
        <dbReference type="EMBL" id="KAJ4478383.1"/>
    </source>
</evidence>
<dbReference type="PANTHER" id="PTHR43539:SF68">
    <property type="entry name" value="FLAVIN-BINDING MONOOXYGENASE-LIKE PROTEIN (AFU_ORTHOLOGUE AFUA_4G09220)"/>
    <property type="match status" value="1"/>
</dbReference>
<gene>
    <name evidence="4" type="ORF">J3R30DRAFT_3682856</name>
</gene>
<evidence type="ECO:0000313" key="5">
    <source>
        <dbReference type="Proteomes" id="UP001150266"/>
    </source>
</evidence>
<dbReference type="GO" id="GO:0004499">
    <property type="term" value="F:N,N-dimethylaniline monooxygenase activity"/>
    <property type="evidence" value="ECO:0007669"/>
    <property type="project" value="InterPro"/>
</dbReference>
<dbReference type="Proteomes" id="UP001150266">
    <property type="component" value="Unassembled WGS sequence"/>
</dbReference>
<dbReference type="InterPro" id="IPR020946">
    <property type="entry name" value="Flavin_mOase-like"/>
</dbReference>
<reference evidence="4" key="1">
    <citation type="submission" date="2022-08" db="EMBL/GenBank/DDBJ databases">
        <title>A Global Phylogenomic Analysis of the Shiitake Genus Lentinula.</title>
        <authorList>
            <consortium name="DOE Joint Genome Institute"/>
            <person name="Sierra-Patev S."/>
            <person name="Min B."/>
            <person name="Naranjo-Ortiz M."/>
            <person name="Looney B."/>
            <person name="Konkel Z."/>
            <person name="Slot J.C."/>
            <person name="Sakamoto Y."/>
            <person name="Steenwyk J.L."/>
            <person name="Rokas A."/>
            <person name="Carro J."/>
            <person name="Camarero S."/>
            <person name="Ferreira P."/>
            <person name="Molpeceres G."/>
            <person name="Ruiz-Duenas F.J."/>
            <person name="Serrano A."/>
            <person name="Henrissat B."/>
            <person name="Drula E."/>
            <person name="Hughes K.W."/>
            <person name="Mata J.L."/>
            <person name="Ishikawa N.K."/>
            <person name="Vargas-Isla R."/>
            <person name="Ushijima S."/>
            <person name="Smith C.A."/>
            <person name="Ahrendt S."/>
            <person name="Andreopoulos W."/>
            <person name="He G."/>
            <person name="Labutti K."/>
            <person name="Lipzen A."/>
            <person name="Ng V."/>
            <person name="Riley R."/>
            <person name="Sandor L."/>
            <person name="Barry K."/>
            <person name="Martinez A.T."/>
            <person name="Xiao Y."/>
            <person name="Gibbons J.G."/>
            <person name="Terashima K."/>
            <person name="Grigoriev I.V."/>
            <person name="Hibbett D.S."/>
        </authorList>
    </citation>
    <scope>NUCLEOTIDE SEQUENCE</scope>
    <source>
        <strain evidence="4">JLM2183</strain>
    </source>
</reference>
<keyword evidence="5" id="KW-1185">Reference proteome</keyword>
<organism evidence="4 5">
    <name type="scientific">Lentinula aciculospora</name>
    <dbReference type="NCBI Taxonomy" id="153920"/>
    <lineage>
        <taxon>Eukaryota</taxon>
        <taxon>Fungi</taxon>
        <taxon>Dikarya</taxon>
        <taxon>Basidiomycota</taxon>
        <taxon>Agaricomycotina</taxon>
        <taxon>Agaricomycetes</taxon>
        <taxon>Agaricomycetidae</taxon>
        <taxon>Agaricales</taxon>
        <taxon>Marasmiineae</taxon>
        <taxon>Omphalotaceae</taxon>
        <taxon>Lentinula</taxon>
    </lineage>
</organism>
<evidence type="ECO:0000256" key="3">
    <source>
        <dbReference type="ARBA" id="ARBA00023002"/>
    </source>
</evidence>
<name>A0A9W9ADF9_9AGAR</name>
<dbReference type="Pfam" id="PF00743">
    <property type="entry name" value="FMO-like"/>
    <property type="match status" value="1"/>
</dbReference>
<dbReference type="SUPFAM" id="SSF51905">
    <property type="entry name" value="FAD/NAD(P)-binding domain"/>
    <property type="match status" value="2"/>
</dbReference>
<evidence type="ECO:0000256" key="1">
    <source>
        <dbReference type="ARBA" id="ARBA00022630"/>
    </source>
</evidence>
<dbReference type="InterPro" id="IPR050982">
    <property type="entry name" value="Auxin_biosynth/cation_transpt"/>
</dbReference>
<keyword evidence="1" id="KW-0285">Flavoprotein</keyword>
<dbReference type="EMBL" id="JAOTPV010000009">
    <property type="protein sequence ID" value="KAJ4478383.1"/>
    <property type="molecule type" value="Genomic_DNA"/>
</dbReference>
<sequence>MDADFNRVASTWLVQLSRAFEQKDAASCALLFHSNGWLRDLLVFTWNLSTLNGHEQILDYLSSNMDSTTISDLKITSDNVYFKPPPGSFPGSREPLGAEQCVYHGSSLNWSEVREQRTRMIEANPHVLVVGAGQNGLQVAARFKQMGIPALRIEKEKRVGNQWRRRYPSLTLHTTKQHQTMLYQPYPEVWPRFTPRDKVADWLEQYAISQDLVVWMKSQPLPVPSSYDIEKKEWTVSVDRDGQFVTIHPRHIVLATGTLGGPYTPSIEGRDLFKGQTLHSDSYTSRPQFVGKRIIVVGTGNSGGDISLDLHIHGAQSVTLIQRSVTCVQSSRIVNEQTDSMWKPDLPPEVANFRNAGIPFKLMKQTLREQKDFYWKKDQRMLEGLKKAAMNVNLGPDGNGVFPLVYERLGGNWMDIGCADHIISGNIKVKLGVGIKRFLENALLFDDRTMLEADIVIFATGFVNIQHVMKGIFGDVMDKVGPARGVDEEGEMNGAYRQTGHPGLWYAPGDFQSSRFGSRLLAIQLQAIDLGYMKQDSI</sequence>